<organism evidence="2 3">
    <name type="scientific">Rhizophlyctis rosea</name>
    <dbReference type="NCBI Taxonomy" id="64517"/>
    <lineage>
        <taxon>Eukaryota</taxon>
        <taxon>Fungi</taxon>
        <taxon>Fungi incertae sedis</taxon>
        <taxon>Chytridiomycota</taxon>
        <taxon>Chytridiomycota incertae sedis</taxon>
        <taxon>Chytridiomycetes</taxon>
        <taxon>Rhizophlyctidales</taxon>
        <taxon>Rhizophlyctidaceae</taxon>
        <taxon>Rhizophlyctis</taxon>
    </lineage>
</organism>
<keyword evidence="3" id="KW-1185">Reference proteome</keyword>
<protein>
    <submittedName>
        <fullName evidence="2">Uncharacterized protein</fullName>
    </submittedName>
</protein>
<sequence length="117" mass="13108">MSFAAEQSSIPERQSMTPSNELSNQAQLPKVSRLEVKIAAQPRLMSVRPVASWMPRTSGRGMKALTALRVRVRPRTRQRMETNAPAETISPVERDDAKAAAEMAFIGWTHIYISSKR</sequence>
<evidence type="ECO:0000256" key="1">
    <source>
        <dbReference type="SAM" id="MobiDB-lite"/>
    </source>
</evidence>
<name>A0AAD5X7Z2_9FUNG</name>
<comment type="caution">
    <text evidence="2">The sequence shown here is derived from an EMBL/GenBank/DDBJ whole genome shotgun (WGS) entry which is preliminary data.</text>
</comment>
<feature type="compositionally biased region" description="Polar residues" evidence="1">
    <location>
        <begin position="1"/>
        <end position="27"/>
    </location>
</feature>
<evidence type="ECO:0000313" key="3">
    <source>
        <dbReference type="Proteomes" id="UP001212841"/>
    </source>
</evidence>
<evidence type="ECO:0000313" key="2">
    <source>
        <dbReference type="EMBL" id="KAJ3056154.1"/>
    </source>
</evidence>
<dbReference type="AlphaFoldDB" id="A0AAD5X7Z2"/>
<dbReference type="Proteomes" id="UP001212841">
    <property type="component" value="Unassembled WGS sequence"/>
</dbReference>
<proteinExistence type="predicted"/>
<feature type="region of interest" description="Disordered" evidence="1">
    <location>
        <begin position="1"/>
        <end position="28"/>
    </location>
</feature>
<reference evidence="2" key="1">
    <citation type="submission" date="2020-05" db="EMBL/GenBank/DDBJ databases">
        <title>Phylogenomic resolution of chytrid fungi.</title>
        <authorList>
            <person name="Stajich J.E."/>
            <person name="Amses K."/>
            <person name="Simmons R."/>
            <person name="Seto K."/>
            <person name="Myers J."/>
            <person name="Bonds A."/>
            <person name="Quandt C.A."/>
            <person name="Barry K."/>
            <person name="Liu P."/>
            <person name="Grigoriev I."/>
            <person name="Longcore J.E."/>
            <person name="James T.Y."/>
        </authorList>
    </citation>
    <scope>NUCLEOTIDE SEQUENCE</scope>
    <source>
        <strain evidence="2">JEL0318</strain>
    </source>
</reference>
<gene>
    <name evidence="2" type="ORF">HK097_007878</name>
</gene>
<dbReference type="EMBL" id="JADGJD010000043">
    <property type="protein sequence ID" value="KAJ3056154.1"/>
    <property type="molecule type" value="Genomic_DNA"/>
</dbReference>
<accession>A0AAD5X7Z2</accession>